<keyword evidence="2" id="KW-0479">Metal-binding</keyword>
<keyword evidence="4" id="KW-0106">Calcium</keyword>
<sequence length="563" mass="63943">MVRLLRLLAVFVLVFTFDQVVAQFRALPDKRPNIVLIMADDLGYSDIGCYGGEIETPNLDRLARRGLRFNRFYNASRCCPTRAALLTGLYNHQAGVGIMTTDQQAPGYRGFLTENTVTIAEVLRDAGYHTGMVGKWHVSNTVEQSTKEEHLRWQAHQVSYPVFSPVNQYPSGRGFEKFYGNIWGVVNYFDPFALVNGTEPVPAVPKNFYYTDAVSDSASAYVRQFSKASNPFFLYVAYTAPHWPLHALPEDIKKYKETYRAGWDVIRQKRYDKMMKRGLFGGTKNILSPRWNGKRTWDENPDKEWDIQAMAVKAAMIDRMDQGIGRIIRALEQSGELENTLILFLSDNGASSDDAQKYGPGFDRPGQTRTGAEIIYPVDKKMMPGPETTFASADNMWSNVSNTPFRYWKTEPYEGGICTPLIAHWPAGITARRGSVTDQVGHVIDFMATFLELAHQAYPTEFNGRSISPTPGRSLVPVLKGNRRQAHDYLFFEHLGRKAVIHGRWKLLAVNQKPWELYDLQRDRTEIENVAAQHPDLVKELSAQWQTWAVQNKVLPKPASVKR</sequence>
<keyword evidence="7" id="KW-1185">Reference proteome</keyword>
<dbReference type="EMBL" id="JAHESC010000027">
    <property type="protein sequence ID" value="MBT1688503.1"/>
    <property type="molecule type" value="Genomic_DNA"/>
</dbReference>
<evidence type="ECO:0000313" key="7">
    <source>
        <dbReference type="Proteomes" id="UP001319180"/>
    </source>
</evidence>
<evidence type="ECO:0000256" key="4">
    <source>
        <dbReference type="ARBA" id="ARBA00022837"/>
    </source>
</evidence>
<dbReference type="PANTHER" id="PTHR42693">
    <property type="entry name" value="ARYLSULFATASE FAMILY MEMBER"/>
    <property type="match status" value="1"/>
</dbReference>
<dbReference type="InterPro" id="IPR017850">
    <property type="entry name" value="Alkaline_phosphatase_core_sf"/>
</dbReference>
<accession>A0AAP2DAN6</accession>
<evidence type="ECO:0000256" key="1">
    <source>
        <dbReference type="ARBA" id="ARBA00008779"/>
    </source>
</evidence>
<dbReference type="Gene3D" id="3.30.1120.10">
    <property type="match status" value="1"/>
</dbReference>
<feature type="domain" description="Sulfatase N-terminal" evidence="5">
    <location>
        <begin position="32"/>
        <end position="454"/>
    </location>
</feature>
<dbReference type="CDD" id="cd16025">
    <property type="entry name" value="PAS_like"/>
    <property type="match status" value="1"/>
</dbReference>
<dbReference type="PROSITE" id="PS00149">
    <property type="entry name" value="SULFATASE_2"/>
    <property type="match status" value="1"/>
</dbReference>
<dbReference type="InterPro" id="IPR000917">
    <property type="entry name" value="Sulfatase_N"/>
</dbReference>
<proteinExistence type="inferred from homology"/>
<dbReference type="RefSeq" id="WP_262898722.1">
    <property type="nucleotide sequence ID" value="NZ_JAHESC010000027.1"/>
</dbReference>
<dbReference type="GO" id="GO:0004065">
    <property type="term" value="F:arylsulfatase activity"/>
    <property type="evidence" value="ECO:0007669"/>
    <property type="project" value="TreeGrafter"/>
</dbReference>
<organism evidence="6 7">
    <name type="scientific">Dawidia soli</name>
    <dbReference type="NCBI Taxonomy" id="2782352"/>
    <lineage>
        <taxon>Bacteria</taxon>
        <taxon>Pseudomonadati</taxon>
        <taxon>Bacteroidota</taxon>
        <taxon>Cytophagia</taxon>
        <taxon>Cytophagales</taxon>
        <taxon>Chryseotaleaceae</taxon>
        <taxon>Dawidia</taxon>
    </lineage>
</organism>
<dbReference type="AlphaFoldDB" id="A0AAP2DAN6"/>
<dbReference type="Pfam" id="PF00884">
    <property type="entry name" value="Sulfatase"/>
    <property type="match status" value="1"/>
</dbReference>
<evidence type="ECO:0000313" key="6">
    <source>
        <dbReference type="EMBL" id="MBT1688503.1"/>
    </source>
</evidence>
<evidence type="ECO:0000256" key="3">
    <source>
        <dbReference type="ARBA" id="ARBA00022801"/>
    </source>
</evidence>
<dbReference type="InterPro" id="IPR024607">
    <property type="entry name" value="Sulfatase_CS"/>
</dbReference>
<evidence type="ECO:0000256" key="2">
    <source>
        <dbReference type="ARBA" id="ARBA00022723"/>
    </source>
</evidence>
<dbReference type="SUPFAM" id="SSF53649">
    <property type="entry name" value="Alkaline phosphatase-like"/>
    <property type="match status" value="1"/>
</dbReference>
<dbReference type="GO" id="GO:0046872">
    <property type="term" value="F:metal ion binding"/>
    <property type="evidence" value="ECO:0007669"/>
    <property type="project" value="UniProtKB-KW"/>
</dbReference>
<keyword evidence="3" id="KW-0378">Hydrolase</keyword>
<name>A0AAP2DAN6_9BACT</name>
<reference evidence="6 7" key="1">
    <citation type="submission" date="2021-05" db="EMBL/GenBank/DDBJ databases">
        <title>A Polyphasic approach of four new species of the genus Ohtaekwangia: Ohtaekwangia histidinii sp. nov., Ohtaekwangia cretensis sp. nov., Ohtaekwangia indiensis sp. nov., Ohtaekwangia reichenbachii sp. nov. from diverse environment.</title>
        <authorList>
            <person name="Octaviana S."/>
        </authorList>
    </citation>
    <scope>NUCLEOTIDE SEQUENCE [LARGE SCALE GENOMIC DNA]</scope>
    <source>
        <strain evidence="6 7">PWU37</strain>
    </source>
</reference>
<comment type="similarity">
    <text evidence="1">Belongs to the sulfatase family.</text>
</comment>
<dbReference type="InterPro" id="IPR050738">
    <property type="entry name" value="Sulfatase"/>
</dbReference>
<protein>
    <submittedName>
        <fullName evidence="6">Arylsulfatase</fullName>
    </submittedName>
</protein>
<dbReference type="Gene3D" id="3.40.720.10">
    <property type="entry name" value="Alkaline Phosphatase, subunit A"/>
    <property type="match status" value="1"/>
</dbReference>
<evidence type="ECO:0000259" key="5">
    <source>
        <dbReference type="Pfam" id="PF00884"/>
    </source>
</evidence>
<dbReference type="PANTHER" id="PTHR42693:SF53">
    <property type="entry name" value="ENDO-4-O-SULFATASE"/>
    <property type="match status" value="1"/>
</dbReference>
<gene>
    <name evidence="6" type="ORF">KK078_18170</name>
</gene>
<comment type="caution">
    <text evidence="6">The sequence shown here is derived from an EMBL/GenBank/DDBJ whole genome shotgun (WGS) entry which is preliminary data.</text>
</comment>
<dbReference type="Proteomes" id="UP001319180">
    <property type="component" value="Unassembled WGS sequence"/>
</dbReference>
<dbReference type="FunFam" id="3.40.720.10:FF:000047">
    <property type="entry name" value="Arylsulfatase"/>
    <property type="match status" value="1"/>
</dbReference>